<dbReference type="PROSITE" id="PS51755">
    <property type="entry name" value="OMPR_PHOB"/>
    <property type="match status" value="1"/>
</dbReference>
<organism evidence="10 11">
    <name type="scientific">Brevundimonas diminuta</name>
    <name type="common">Pseudomonas diminuta</name>
    <dbReference type="NCBI Taxonomy" id="293"/>
    <lineage>
        <taxon>Bacteria</taxon>
        <taxon>Pseudomonadati</taxon>
        <taxon>Pseudomonadota</taxon>
        <taxon>Alphaproteobacteria</taxon>
        <taxon>Caulobacterales</taxon>
        <taxon>Caulobacteraceae</taxon>
        <taxon>Brevundimonas</taxon>
    </lineage>
</organism>
<dbReference type="SMART" id="SM00448">
    <property type="entry name" value="REC"/>
    <property type="match status" value="1"/>
</dbReference>
<proteinExistence type="predicted"/>
<dbReference type="SUPFAM" id="SSF52172">
    <property type="entry name" value="CheY-like"/>
    <property type="match status" value="1"/>
</dbReference>
<dbReference type="Gene3D" id="3.40.50.2300">
    <property type="match status" value="1"/>
</dbReference>
<evidence type="ECO:0000259" key="8">
    <source>
        <dbReference type="PROSITE" id="PS50110"/>
    </source>
</evidence>
<keyword evidence="4 7" id="KW-0238">DNA-binding</keyword>
<feature type="domain" description="Response regulatory" evidence="8">
    <location>
        <begin position="6"/>
        <end position="117"/>
    </location>
</feature>
<dbReference type="Pfam" id="PF00486">
    <property type="entry name" value="Trans_reg_C"/>
    <property type="match status" value="1"/>
</dbReference>
<feature type="DNA-binding region" description="OmpR/PhoB-type" evidence="7">
    <location>
        <begin position="128"/>
        <end position="227"/>
    </location>
</feature>
<evidence type="ECO:0000256" key="2">
    <source>
        <dbReference type="ARBA" id="ARBA00023012"/>
    </source>
</evidence>
<dbReference type="SUPFAM" id="SSF46894">
    <property type="entry name" value="C-terminal effector domain of the bipartite response regulators"/>
    <property type="match status" value="1"/>
</dbReference>
<evidence type="ECO:0000259" key="9">
    <source>
        <dbReference type="PROSITE" id="PS51755"/>
    </source>
</evidence>
<reference evidence="10 11" key="1">
    <citation type="submission" date="2018-06" db="EMBL/GenBank/DDBJ databases">
        <authorList>
            <consortium name="Pathogen Informatics"/>
            <person name="Doyle S."/>
        </authorList>
    </citation>
    <scope>NUCLEOTIDE SEQUENCE [LARGE SCALE GENOMIC DNA]</scope>
    <source>
        <strain evidence="10 11">NCTC11165</strain>
    </source>
</reference>
<dbReference type="EMBL" id="UAQM01000001">
    <property type="protein sequence ID" value="SPU42609.1"/>
    <property type="molecule type" value="Genomic_DNA"/>
</dbReference>
<dbReference type="Pfam" id="PF00072">
    <property type="entry name" value="Response_reg"/>
    <property type="match status" value="1"/>
</dbReference>
<keyword evidence="3" id="KW-0805">Transcription regulation</keyword>
<evidence type="ECO:0000256" key="1">
    <source>
        <dbReference type="ARBA" id="ARBA00022553"/>
    </source>
</evidence>
<keyword evidence="2" id="KW-0902">Two-component regulatory system</keyword>
<dbReference type="InterPro" id="IPR001867">
    <property type="entry name" value="OmpR/PhoB-type_DNA-bd"/>
</dbReference>
<dbReference type="GO" id="GO:0005829">
    <property type="term" value="C:cytosol"/>
    <property type="evidence" value="ECO:0007669"/>
    <property type="project" value="TreeGrafter"/>
</dbReference>
<evidence type="ECO:0000313" key="10">
    <source>
        <dbReference type="EMBL" id="SPU42609.1"/>
    </source>
</evidence>
<dbReference type="InterPro" id="IPR036388">
    <property type="entry name" value="WH-like_DNA-bd_sf"/>
</dbReference>
<dbReference type="InterPro" id="IPR001789">
    <property type="entry name" value="Sig_transdc_resp-reg_receiver"/>
</dbReference>
<feature type="domain" description="OmpR/PhoB-type" evidence="9">
    <location>
        <begin position="128"/>
        <end position="227"/>
    </location>
</feature>
<dbReference type="CDD" id="cd00383">
    <property type="entry name" value="trans_reg_C"/>
    <property type="match status" value="1"/>
</dbReference>
<dbReference type="RefSeq" id="WP_128115076.1">
    <property type="nucleotide sequence ID" value="NZ_UAQM01000001.1"/>
</dbReference>
<dbReference type="GO" id="GO:0000976">
    <property type="term" value="F:transcription cis-regulatory region binding"/>
    <property type="evidence" value="ECO:0007669"/>
    <property type="project" value="TreeGrafter"/>
</dbReference>
<evidence type="ECO:0000256" key="6">
    <source>
        <dbReference type="PROSITE-ProRule" id="PRU00169"/>
    </source>
</evidence>
<dbReference type="PANTHER" id="PTHR48111:SF4">
    <property type="entry name" value="DNA-BINDING DUAL TRANSCRIPTIONAL REGULATOR OMPR"/>
    <property type="match status" value="1"/>
</dbReference>
<dbReference type="PROSITE" id="PS50110">
    <property type="entry name" value="RESPONSE_REGULATORY"/>
    <property type="match status" value="1"/>
</dbReference>
<dbReference type="GO" id="GO:0006355">
    <property type="term" value="P:regulation of DNA-templated transcription"/>
    <property type="evidence" value="ECO:0007669"/>
    <property type="project" value="InterPro"/>
</dbReference>
<dbReference type="Gene3D" id="1.10.10.10">
    <property type="entry name" value="Winged helix-like DNA-binding domain superfamily/Winged helix DNA-binding domain"/>
    <property type="match status" value="1"/>
</dbReference>
<keyword evidence="1 6" id="KW-0597">Phosphoprotein</keyword>
<evidence type="ECO:0000256" key="7">
    <source>
        <dbReference type="PROSITE-ProRule" id="PRU01091"/>
    </source>
</evidence>
<name>A0A2X1AEM4_BREDI</name>
<gene>
    <name evidence="10" type="primary">ompR_1</name>
    <name evidence="10" type="ORF">NCTC11165_00758</name>
</gene>
<dbReference type="PANTHER" id="PTHR48111">
    <property type="entry name" value="REGULATOR OF RPOS"/>
    <property type="match status" value="1"/>
</dbReference>
<dbReference type="InterPro" id="IPR011006">
    <property type="entry name" value="CheY-like_superfamily"/>
</dbReference>
<dbReference type="Gene3D" id="6.10.250.690">
    <property type="match status" value="1"/>
</dbReference>
<dbReference type="SMART" id="SM00862">
    <property type="entry name" value="Trans_reg_C"/>
    <property type="match status" value="1"/>
</dbReference>
<sequence length="231" mass="25122">MDATADILIVDDDASLRAALQDYLSGAGYAVRTADSGGAMDARLAEAAPDLVVLDVMMPGEDGLSICRRLQGRAPVLMLSAMGETTDRIVGLEVGAADYLPKPFEPRELLARVRAVLRRPTLLDEATDRPLIFEGWTLEVETRRLTDPGGAPVELTGGEFALLLTFLRSSGRILSRDQILENTHGPLAENFDRAVDLAVSRLRRKLDRPGQAPLIETVRGAGYRFRTPVRG</sequence>
<dbReference type="InterPro" id="IPR016032">
    <property type="entry name" value="Sig_transdc_resp-reg_C-effctor"/>
</dbReference>
<evidence type="ECO:0000256" key="4">
    <source>
        <dbReference type="ARBA" id="ARBA00023125"/>
    </source>
</evidence>
<protein>
    <submittedName>
        <fullName evidence="10">Transcriptional regulatory protein OmpR</fullName>
    </submittedName>
</protein>
<dbReference type="GO" id="GO:0032993">
    <property type="term" value="C:protein-DNA complex"/>
    <property type="evidence" value="ECO:0007669"/>
    <property type="project" value="TreeGrafter"/>
</dbReference>
<accession>A0A2X1AEM4</accession>
<dbReference type="Proteomes" id="UP000250358">
    <property type="component" value="Unassembled WGS sequence"/>
</dbReference>
<dbReference type="GO" id="GO:0000156">
    <property type="term" value="F:phosphorelay response regulator activity"/>
    <property type="evidence" value="ECO:0007669"/>
    <property type="project" value="TreeGrafter"/>
</dbReference>
<evidence type="ECO:0000256" key="5">
    <source>
        <dbReference type="ARBA" id="ARBA00023163"/>
    </source>
</evidence>
<keyword evidence="5" id="KW-0804">Transcription</keyword>
<evidence type="ECO:0000256" key="3">
    <source>
        <dbReference type="ARBA" id="ARBA00023015"/>
    </source>
</evidence>
<dbReference type="InterPro" id="IPR039420">
    <property type="entry name" value="WalR-like"/>
</dbReference>
<dbReference type="AlphaFoldDB" id="A0A2X1AEM4"/>
<evidence type="ECO:0000313" key="11">
    <source>
        <dbReference type="Proteomes" id="UP000250358"/>
    </source>
</evidence>
<feature type="modified residue" description="4-aspartylphosphate" evidence="6">
    <location>
        <position position="55"/>
    </location>
</feature>